<evidence type="ECO:0000313" key="10">
    <source>
        <dbReference type="EMBL" id="MBB3702096.1"/>
    </source>
</evidence>
<dbReference type="GO" id="GO:0006465">
    <property type="term" value="P:signal peptide processing"/>
    <property type="evidence" value="ECO:0007669"/>
    <property type="project" value="InterPro"/>
</dbReference>
<sequence>MTTEKTQTQVEATPKKPNWVKFSIYTVLYLAFLYWVGSWWGLIVLPFLFDAYVTRKINWSWWKQLKNKTARSAMAWVDAIVFALVAVYFLNQFFFQNFVIPSSSLEKTLLTGDYLLVSKLSYGPRIPQTPLSMPLMQHTFPIFGCKSYLEHPHWDYRRVKGLGHVQVNDIVVFNYPAGDTVVANVQQQDFYRLAYQLGDQMLTQQLGLQQPFSATLTPTTPYAEQQAVYSKIYAAGRAYMDANEQEFGEVLSRPTDRRENYVKRCVGLPGQTLQIINNRIYLDGKPNPEPENVQYNYSVTFNSLPSADEIKDLGITAEDLSSNVPQTNTYVMPLTQVVKKYLTSQKGLVANIEPFPSATDWLFPQNMAKNWSTSNYGPIWIPKRGATKLLSLSTLPLYERCIRVYEGNTLEVRNGKIYINGCQTDRYTFKMDYYWMMGDNRDNSADSRFWGFVPEDHVVGKPLFVWMSLNQDYGWLSGKIRWDRFFKNVSNIK</sequence>
<dbReference type="EC" id="3.4.21.89" evidence="3"/>
<evidence type="ECO:0000256" key="3">
    <source>
        <dbReference type="ARBA" id="ARBA00013208"/>
    </source>
</evidence>
<dbReference type="PANTHER" id="PTHR43390:SF1">
    <property type="entry name" value="CHLOROPLAST PROCESSING PEPTIDASE"/>
    <property type="match status" value="1"/>
</dbReference>
<comment type="caution">
    <text evidence="10">The sequence shown here is derived from an EMBL/GenBank/DDBJ whole genome shotgun (WGS) entry which is preliminary data.</text>
</comment>
<evidence type="ECO:0000256" key="4">
    <source>
        <dbReference type="ARBA" id="ARBA00019232"/>
    </source>
</evidence>
<dbReference type="Proteomes" id="UP000541425">
    <property type="component" value="Unassembled WGS sequence"/>
</dbReference>
<evidence type="ECO:0000256" key="5">
    <source>
        <dbReference type="ARBA" id="ARBA00022801"/>
    </source>
</evidence>
<proteinExistence type="inferred from homology"/>
<dbReference type="AlphaFoldDB" id="A0A7W5UIR4"/>
<keyword evidence="5 10" id="KW-0378">Hydrolase</keyword>
<reference evidence="10 11" key="1">
    <citation type="submission" date="2020-08" db="EMBL/GenBank/DDBJ databases">
        <title>Genomic Encyclopedia of Type Strains, Phase IV (KMG-IV): sequencing the most valuable type-strain genomes for metagenomic binning, comparative biology and taxonomic classification.</title>
        <authorList>
            <person name="Goeker M."/>
        </authorList>
    </citation>
    <scope>NUCLEOTIDE SEQUENCE [LARGE SCALE GENOMIC DNA]</scope>
    <source>
        <strain evidence="10 11">DSM 22548</strain>
    </source>
</reference>
<feature type="active site" evidence="7">
    <location>
        <position position="104"/>
    </location>
</feature>
<dbReference type="Gene3D" id="2.10.109.10">
    <property type="entry name" value="Umud Fragment, subunit A"/>
    <property type="match status" value="2"/>
</dbReference>
<dbReference type="PROSITE" id="PS00761">
    <property type="entry name" value="SPASE_I_3"/>
    <property type="match status" value="1"/>
</dbReference>
<name>A0A7W5UIR4_9BACT</name>
<dbReference type="PRINTS" id="PR00727">
    <property type="entry name" value="LEADERPTASE"/>
</dbReference>
<evidence type="ECO:0000313" key="11">
    <source>
        <dbReference type="Proteomes" id="UP000541425"/>
    </source>
</evidence>
<evidence type="ECO:0000259" key="9">
    <source>
        <dbReference type="Pfam" id="PF10502"/>
    </source>
</evidence>
<dbReference type="InterPro" id="IPR019758">
    <property type="entry name" value="Pept_S26A_signal_pept_1_CS"/>
</dbReference>
<evidence type="ECO:0000256" key="8">
    <source>
        <dbReference type="SAM" id="Phobius"/>
    </source>
</evidence>
<dbReference type="InterPro" id="IPR000223">
    <property type="entry name" value="Pept_S26A_signal_pept_1"/>
</dbReference>
<feature type="domain" description="Peptidase S26" evidence="9">
    <location>
        <begin position="251"/>
        <end position="332"/>
    </location>
</feature>
<feature type="domain" description="Peptidase S26" evidence="9">
    <location>
        <begin position="74"/>
        <end position="178"/>
    </location>
</feature>
<comment type="similarity">
    <text evidence="2">Belongs to the peptidase S26 family.</text>
</comment>
<dbReference type="EMBL" id="JACICA010000002">
    <property type="protein sequence ID" value="MBB3702096.1"/>
    <property type="molecule type" value="Genomic_DNA"/>
</dbReference>
<gene>
    <name evidence="10" type="ORF">FHS60_000549</name>
</gene>
<protein>
    <recommendedName>
        <fullName evidence="4">Signal peptidase I</fullName>
        <ecNumber evidence="3">3.4.21.89</ecNumber>
    </recommendedName>
    <alternativeName>
        <fullName evidence="6">Leader peptidase I</fullName>
    </alternativeName>
</protein>
<dbReference type="Pfam" id="PF10502">
    <property type="entry name" value="Peptidase_S26"/>
    <property type="match status" value="3"/>
</dbReference>
<dbReference type="CDD" id="cd06530">
    <property type="entry name" value="S26_SPase_I"/>
    <property type="match status" value="2"/>
</dbReference>
<dbReference type="InterPro" id="IPR019533">
    <property type="entry name" value="Peptidase_S26"/>
</dbReference>
<evidence type="ECO:0000256" key="7">
    <source>
        <dbReference type="PIRSR" id="PIRSR600223-1"/>
    </source>
</evidence>
<feature type="active site" evidence="7">
    <location>
        <position position="263"/>
    </location>
</feature>
<dbReference type="PANTHER" id="PTHR43390">
    <property type="entry name" value="SIGNAL PEPTIDASE I"/>
    <property type="match status" value="1"/>
</dbReference>
<dbReference type="GO" id="GO:0004252">
    <property type="term" value="F:serine-type endopeptidase activity"/>
    <property type="evidence" value="ECO:0007669"/>
    <property type="project" value="InterPro"/>
</dbReference>
<feature type="transmembrane region" description="Helical" evidence="8">
    <location>
        <begin position="73"/>
        <end position="95"/>
    </location>
</feature>
<evidence type="ECO:0000256" key="1">
    <source>
        <dbReference type="ARBA" id="ARBA00000677"/>
    </source>
</evidence>
<keyword evidence="8" id="KW-0472">Membrane</keyword>
<dbReference type="SUPFAM" id="SSF51306">
    <property type="entry name" value="LexA/Signal peptidase"/>
    <property type="match status" value="1"/>
</dbReference>
<accession>A0A7W5UIR4</accession>
<dbReference type="GO" id="GO:0016020">
    <property type="term" value="C:membrane"/>
    <property type="evidence" value="ECO:0007669"/>
    <property type="project" value="InterPro"/>
</dbReference>
<evidence type="ECO:0000256" key="6">
    <source>
        <dbReference type="ARBA" id="ARBA00029906"/>
    </source>
</evidence>
<dbReference type="InterPro" id="IPR036286">
    <property type="entry name" value="LexA/Signal_pep-like_sf"/>
</dbReference>
<dbReference type="RefSeq" id="WP_183694573.1">
    <property type="nucleotide sequence ID" value="NZ_JACICA010000002.1"/>
</dbReference>
<keyword evidence="8" id="KW-0812">Transmembrane</keyword>
<comment type="catalytic activity">
    <reaction evidence="1">
        <text>Cleavage of hydrophobic, N-terminal signal or leader sequences from secreted and periplasmic proteins.</text>
        <dbReference type="EC" id="3.4.21.89"/>
    </reaction>
</comment>
<keyword evidence="8" id="KW-1133">Transmembrane helix</keyword>
<organism evidence="10 11">
    <name type="scientific">Alloprevotella rava</name>
    <dbReference type="NCBI Taxonomy" id="671218"/>
    <lineage>
        <taxon>Bacteria</taxon>
        <taxon>Pseudomonadati</taxon>
        <taxon>Bacteroidota</taxon>
        <taxon>Bacteroidia</taxon>
        <taxon>Bacteroidales</taxon>
        <taxon>Prevotellaceae</taxon>
        <taxon>Alloprevotella</taxon>
    </lineage>
</organism>
<feature type="domain" description="Peptidase S26" evidence="9">
    <location>
        <begin position="431"/>
        <end position="466"/>
    </location>
</feature>
<dbReference type="GO" id="GO:0009003">
    <property type="term" value="F:signal peptidase activity"/>
    <property type="evidence" value="ECO:0007669"/>
    <property type="project" value="UniProtKB-EC"/>
</dbReference>
<feature type="transmembrane region" description="Helical" evidence="8">
    <location>
        <begin position="27"/>
        <end position="53"/>
    </location>
</feature>
<evidence type="ECO:0000256" key="2">
    <source>
        <dbReference type="ARBA" id="ARBA00009370"/>
    </source>
</evidence>